<gene>
    <name evidence="1" type="ORF">H8S23_06670</name>
</gene>
<dbReference type="RefSeq" id="WP_186887550.1">
    <property type="nucleotide sequence ID" value="NZ_JACONZ010000002.1"/>
</dbReference>
<sequence length="240" mass="27956">MIERLRGHSYQFANYFDWQNYSKCVILRHDIDTSIDKAVELAKYENMVKNGIGDGVKSTYYVLLTSNFYNVFSADNLCKLKQIVSYGHTLGLHFDEMAYKDEVGDPLAIREKIEKECSVLTDALDLPIKTFSFHRPSKEILDAQIEIEGLVNSYASTFFKDFKYLSDSRRRWREPVDEIIESEQYPRLHILTHAFWYQQREEDIGQTISNFVNAAGSQRYAALKENITDLSSIMEESEVR</sequence>
<proteinExistence type="predicted"/>
<dbReference type="AlphaFoldDB" id="A0A923I9A0"/>
<comment type="caution">
    <text evidence="1">The sequence shown here is derived from an EMBL/GenBank/DDBJ whole genome shotgun (WGS) entry which is preliminary data.</text>
</comment>
<dbReference type="EMBL" id="JACONZ010000002">
    <property type="protein sequence ID" value="MBC5581186.1"/>
    <property type="molecule type" value="Genomic_DNA"/>
</dbReference>
<keyword evidence="2" id="KW-1185">Reference proteome</keyword>
<protein>
    <submittedName>
        <fullName evidence="1">Uncharacterized protein</fullName>
    </submittedName>
</protein>
<name>A0A923I9A0_9FIRM</name>
<evidence type="ECO:0000313" key="1">
    <source>
        <dbReference type="EMBL" id="MBC5581186.1"/>
    </source>
</evidence>
<dbReference type="Proteomes" id="UP000659630">
    <property type="component" value="Unassembled WGS sequence"/>
</dbReference>
<organism evidence="1 2">
    <name type="scientific">Anaerofilum hominis</name>
    <dbReference type="NCBI Taxonomy" id="2763016"/>
    <lineage>
        <taxon>Bacteria</taxon>
        <taxon>Bacillati</taxon>
        <taxon>Bacillota</taxon>
        <taxon>Clostridia</taxon>
        <taxon>Eubacteriales</taxon>
        <taxon>Oscillospiraceae</taxon>
        <taxon>Anaerofilum</taxon>
    </lineage>
</organism>
<evidence type="ECO:0000313" key="2">
    <source>
        <dbReference type="Proteomes" id="UP000659630"/>
    </source>
</evidence>
<reference evidence="1" key="1">
    <citation type="submission" date="2020-08" db="EMBL/GenBank/DDBJ databases">
        <title>Genome public.</title>
        <authorList>
            <person name="Liu C."/>
            <person name="Sun Q."/>
        </authorList>
    </citation>
    <scope>NUCLEOTIDE SEQUENCE</scope>
    <source>
        <strain evidence="1">BX8</strain>
    </source>
</reference>
<accession>A0A923I9A0</accession>